<proteinExistence type="predicted"/>
<evidence type="ECO:0000313" key="1">
    <source>
        <dbReference type="EMBL" id="OBJ42543.1"/>
    </source>
</evidence>
<accession>A0A1A3H4J1</accession>
<reference evidence="1 2" key="1">
    <citation type="submission" date="2016-06" db="EMBL/GenBank/DDBJ databases">
        <authorList>
            <person name="Kjaerup R.B."/>
            <person name="Dalgaard T.S."/>
            <person name="Juul-Madsen H.R."/>
        </authorList>
    </citation>
    <scope>NUCLEOTIDE SEQUENCE [LARGE SCALE GENOMIC DNA]</scope>
    <source>
        <strain evidence="1 2">1127319.6</strain>
    </source>
</reference>
<sequence length="59" mass="6281">MVVQSTQLGTVEPIRDARAPDQQFDCANGNQSAFQVTELAAVTDVETVNEDISTGVDVV</sequence>
<evidence type="ECO:0000313" key="2">
    <source>
        <dbReference type="Proteomes" id="UP000093898"/>
    </source>
</evidence>
<dbReference type="EMBL" id="LZLC01000099">
    <property type="protein sequence ID" value="OBJ42543.1"/>
    <property type="molecule type" value="Genomic_DNA"/>
</dbReference>
<comment type="caution">
    <text evidence="1">The sequence shown here is derived from an EMBL/GenBank/DDBJ whole genome shotgun (WGS) entry which is preliminary data.</text>
</comment>
<protein>
    <submittedName>
        <fullName evidence="1">Uncharacterized protein</fullName>
    </submittedName>
</protein>
<name>A0A1A3H4J1_MYCMU</name>
<organism evidence="1 2">
    <name type="scientific">Mycolicibacterium mucogenicum</name>
    <name type="common">Mycobacterium mucogenicum</name>
    <dbReference type="NCBI Taxonomy" id="56689"/>
    <lineage>
        <taxon>Bacteria</taxon>
        <taxon>Bacillati</taxon>
        <taxon>Actinomycetota</taxon>
        <taxon>Actinomycetes</taxon>
        <taxon>Mycobacteriales</taxon>
        <taxon>Mycobacteriaceae</taxon>
        <taxon>Mycolicibacterium</taxon>
    </lineage>
</organism>
<dbReference type="Proteomes" id="UP000093898">
    <property type="component" value="Unassembled WGS sequence"/>
</dbReference>
<dbReference type="AlphaFoldDB" id="A0A1A3H4J1"/>
<gene>
    <name evidence="1" type="ORF">A5630_20760</name>
</gene>